<dbReference type="AlphaFoldDB" id="A0A8J6CIW4"/>
<dbReference type="PANTHER" id="PTHR47765:SF2">
    <property type="entry name" value="EXONUCLEASE MUT-7 HOMOLOG"/>
    <property type="match status" value="1"/>
</dbReference>
<feature type="domain" description="3'-5' exonuclease" evidence="2">
    <location>
        <begin position="437"/>
        <end position="656"/>
    </location>
</feature>
<dbReference type="InterPro" id="IPR002562">
    <property type="entry name" value="3'-5'_exonuclease_dom"/>
</dbReference>
<dbReference type="InterPro" id="IPR052408">
    <property type="entry name" value="Exonuclease_MUT-7-like"/>
</dbReference>
<dbReference type="Pfam" id="PF01612">
    <property type="entry name" value="DNA_pol_A_exo1"/>
    <property type="match status" value="1"/>
</dbReference>
<reference evidence="3" key="1">
    <citation type="submission" date="2021-05" db="EMBL/GenBank/DDBJ databases">
        <title>The genome of the haptophyte Pavlova lutheri (Diacronema luteri, Pavlovales) - a model for lipid biosynthesis in eukaryotic algae.</title>
        <authorList>
            <person name="Hulatt C.J."/>
            <person name="Posewitz M.C."/>
        </authorList>
    </citation>
    <scope>NUCLEOTIDE SEQUENCE</scope>
    <source>
        <strain evidence="3">NIVA-4/92</strain>
    </source>
</reference>
<protein>
    <recommendedName>
        <fullName evidence="2">3'-5' exonuclease domain-containing protein</fullName>
    </recommendedName>
</protein>
<dbReference type="OrthoDB" id="10261556at2759"/>
<organism evidence="3 4">
    <name type="scientific">Diacronema lutheri</name>
    <name type="common">Unicellular marine alga</name>
    <name type="synonym">Monochrysis lutheri</name>
    <dbReference type="NCBI Taxonomy" id="2081491"/>
    <lineage>
        <taxon>Eukaryota</taxon>
        <taxon>Haptista</taxon>
        <taxon>Haptophyta</taxon>
        <taxon>Pavlovophyceae</taxon>
        <taxon>Pavlovales</taxon>
        <taxon>Pavlovaceae</taxon>
        <taxon>Diacronema</taxon>
    </lineage>
</organism>
<dbReference type="Gene3D" id="3.30.420.10">
    <property type="entry name" value="Ribonuclease H-like superfamily/Ribonuclease H"/>
    <property type="match status" value="1"/>
</dbReference>
<dbReference type="GO" id="GO:0008408">
    <property type="term" value="F:3'-5' exonuclease activity"/>
    <property type="evidence" value="ECO:0007669"/>
    <property type="project" value="InterPro"/>
</dbReference>
<name>A0A8J6CIW4_DIALT</name>
<dbReference type="InterPro" id="IPR036397">
    <property type="entry name" value="RNaseH_sf"/>
</dbReference>
<sequence length="693" mass="73694">MAEGKPWRWEHPPDPPALLDRVVARLRSGNKGFAAARAMLDEAFASNPEGCRRLALILVELLVADAARLAAPAAAEPVGGEAAAAAVPASAASATALHENDARRHNVLCALILDCALERAERAGELACAHDRAELERDALRLGEEMPMIMRKACALCAIRLDEPPARQRALDAANALLEQRGGALREAALILAAARAGEVELGARAGALVRALAEQAAWPAASAFARASPALQRELVECCVRGGEHKRALALVRLFGLGPPSEYEHIYVHLELGRIMWLVRSGYVDLVHGALREAADAILALGGDGAPNASRAPRAPADPWPLTRGATIEFARQVLAMMASRGMPLDARPRAGAPPLEPCDTWLVRRLAPPLHTADVVAWWRAELKQLGALGAEPAGACARLRDVKPTSARVHGGKKVHGAGPSLALPLPASRIFDVSCVDAIARMSEALRGERVIGLDSEWRPTGFLVESRCALLQIAQPTAVFLVDLHELLLRADEATARALDDALGALFSDERVTKLVFGLRDEFKTLRASFPNVRAFDAAGLRSCVCVQEEHARWELRRRRDEAHGAKAKHRHARAGGEGADDGVAGTEPPPAQLGRVSLSALCAQLLGAQLDKGPQMSDWERRPLTAAQRQYAALDAHCLLELHERMGRALALDADVPAEHEAEGGAGDGVAAVAADDDAGSDLGALS</sequence>
<dbReference type="PANTHER" id="PTHR47765">
    <property type="entry name" value="3'-5' EXONUCLEASE DOMAIN-CONTAINING PROTEIN"/>
    <property type="match status" value="1"/>
</dbReference>
<dbReference type="Proteomes" id="UP000751190">
    <property type="component" value="Unassembled WGS sequence"/>
</dbReference>
<dbReference type="SUPFAM" id="SSF53098">
    <property type="entry name" value="Ribonuclease H-like"/>
    <property type="match status" value="1"/>
</dbReference>
<dbReference type="GO" id="GO:0006139">
    <property type="term" value="P:nucleobase-containing compound metabolic process"/>
    <property type="evidence" value="ECO:0007669"/>
    <property type="project" value="InterPro"/>
</dbReference>
<evidence type="ECO:0000256" key="1">
    <source>
        <dbReference type="SAM" id="MobiDB-lite"/>
    </source>
</evidence>
<proteinExistence type="predicted"/>
<evidence type="ECO:0000313" key="3">
    <source>
        <dbReference type="EMBL" id="KAG8469283.1"/>
    </source>
</evidence>
<accession>A0A8J6CIW4</accession>
<dbReference type="GO" id="GO:0003676">
    <property type="term" value="F:nucleic acid binding"/>
    <property type="evidence" value="ECO:0007669"/>
    <property type="project" value="InterPro"/>
</dbReference>
<evidence type="ECO:0000259" key="2">
    <source>
        <dbReference type="Pfam" id="PF01612"/>
    </source>
</evidence>
<keyword evidence="4" id="KW-1185">Reference proteome</keyword>
<gene>
    <name evidence="3" type="ORF">KFE25_007801</name>
</gene>
<evidence type="ECO:0000313" key="4">
    <source>
        <dbReference type="Proteomes" id="UP000751190"/>
    </source>
</evidence>
<dbReference type="InterPro" id="IPR012337">
    <property type="entry name" value="RNaseH-like_sf"/>
</dbReference>
<feature type="region of interest" description="Disordered" evidence="1">
    <location>
        <begin position="566"/>
        <end position="596"/>
    </location>
</feature>
<dbReference type="EMBL" id="JAGTXO010000003">
    <property type="protein sequence ID" value="KAG8469283.1"/>
    <property type="molecule type" value="Genomic_DNA"/>
</dbReference>
<comment type="caution">
    <text evidence="3">The sequence shown here is derived from an EMBL/GenBank/DDBJ whole genome shotgun (WGS) entry which is preliminary data.</text>
</comment>